<name>A0A0G4L7R5_VERLO</name>
<gene>
    <name evidence="2" type="ORF">BN1723_011470</name>
</gene>
<dbReference type="EMBL" id="CVQI01008557">
    <property type="protein sequence ID" value="CRK18009.1"/>
    <property type="molecule type" value="Genomic_DNA"/>
</dbReference>
<protein>
    <submittedName>
        <fullName evidence="2">Uncharacterized protein</fullName>
    </submittedName>
</protein>
<feature type="region of interest" description="Disordered" evidence="1">
    <location>
        <begin position="31"/>
        <end position="78"/>
    </location>
</feature>
<evidence type="ECO:0000313" key="3">
    <source>
        <dbReference type="Proteomes" id="UP000045706"/>
    </source>
</evidence>
<dbReference type="AlphaFoldDB" id="A0A0G4L7R5"/>
<proteinExistence type="predicted"/>
<reference evidence="3" key="1">
    <citation type="submission" date="2015-05" db="EMBL/GenBank/DDBJ databases">
        <authorList>
            <person name="Fogelqvist Johan"/>
        </authorList>
    </citation>
    <scope>NUCLEOTIDE SEQUENCE [LARGE SCALE GENOMIC DNA]</scope>
</reference>
<organism evidence="2 3">
    <name type="scientific">Verticillium longisporum</name>
    <name type="common">Verticillium dahliae var. longisporum</name>
    <dbReference type="NCBI Taxonomy" id="100787"/>
    <lineage>
        <taxon>Eukaryota</taxon>
        <taxon>Fungi</taxon>
        <taxon>Dikarya</taxon>
        <taxon>Ascomycota</taxon>
        <taxon>Pezizomycotina</taxon>
        <taxon>Sordariomycetes</taxon>
        <taxon>Hypocreomycetidae</taxon>
        <taxon>Glomerellales</taxon>
        <taxon>Plectosphaerellaceae</taxon>
        <taxon>Verticillium</taxon>
    </lineage>
</organism>
<sequence length="207" mass="22022">MVATRCAAEMVPRSRGNLVQSGLAAGIERGGCGQFPAGRKEQAREAGTGTQREPRPRLGMRTSHSSTRQRDASDNHQPVMGSVTLKKREEAKQGLLGIEDLEILRGRWQKVEAARGRAAGSAVALDDSTAVRSIKSITAESSSLHAKKRLRRSESKQGGADQGQGTGVRPRATRRFGAITAVSLASSRSGNVYRAENLPGAMACLSD</sequence>
<evidence type="ECO:0000313" key="2">
    <source>
        <dbReference type="EMBL" id="CRK18009.1"/>
    </source>
</evidence>
<feature type="region of interest" description="Disordered" evidence="1">
    <location>
        <begin position="141"/>
        <end position="172"/>
    </location>
</feature>
<evidence type="ECO:0000256" key="1">
    <source>
        <dbReference type="SAM" id="MobiDB-lite"/>
    </source>
</evidence>
<dbReference type="Proteomes" id="UP000045706">
    <property type="component" value="Unassembled WGS sequence"/>
</dbReference>
<accession>A0A0G4L7R5</accession>